<protein>
    <recommendedName>
        <fullName evidence="1">Protein kinase domain-containing protein</fullName>
    </recommendedName>
</protein>
<dbReference type="Pfam" id="PF00069">
    <property type="entry name" value="Pkinase"/>
    <property type="match status" value="1"/>
</dbReference>
<evidence type="ECO:0000313" key="2">
    <source>
        <dbReference type="EMBL" id="OBZ74114.1"/>
    </source>
</evidence>
<organism evidence="2 3">
    <name type="scientific">Grifola frondosa</name>
    <name type="common">Maitake</name>
    <name type="synonym">Polyporus frondosus</name>
    <dbReference type="NCBI Taxonomy" id="5627"/>
    <lineage>
        <taxon>Eukaryota</taxon>
        <taxon>Fungi</taxon>
        <taxon>Dikarya</taxon>
        <taxon>Basidiomycota</taxon>
        <taxon>Agaricomycotina</taxon>
        <taxon>Agaricomycetes</taxon>
        <taxon>Polyporales</taxon>
        <taxon>Grifolaceae</taxon>
        <taxon>Grifola</taxon>
    </lineage>
</organism>
<dbReference type="PANTHER" id="PTHR44167:SF24">
    <property type="entry name" value="SERINE_THREONINE-PROTEIN KINASE CHK2"/>
    <property type="match status" value="1"/>
</dbReference>
<evidence type="ECO:0000313" key="3">
    <source>
        <dbReference type="Proteomes" id="UP000092993"/>
    </source>
</evidence>
<dbReference type="InterPro" id="IPR011009">
    <property type="entry name" value="Kinase-like_dom_sf"/>
</dbReference>
<dbReference type="SUPFAM" id="SSF56112">
    <property type="entry name" value="Protein kinase-like (PK-like)"/>
    <property type="match status" value="1"/>
</dbReference>
<dbReference type="OrthoDB" id="2722301at2759"/>
<name>A0A1C7MGG5_GRIFR</name>
<dbReference type="InterPro" id="IPR000719">
    <property type="entry name" value="Prot_kinase_dom"/>
</dbReference>
<proteinExistence type="predicted"/>
<gene>
    <name evidence="2" type="ORF">A0H81_06464</name>
</gene>
<comment type="caution">
    <text evidence="2">The sequence shown here is derived from an EMBL/GenBank/DDBJ whole genome shotgun (WGS) entry which is preliminary data.</text>
</comment>
<dbReference type="GO" id="GO:0005524">
    <property type="term" value="F:ATP binding"/>
    <property type="evidence" value="ECO:0007669"/>
    <property type="project" value="InterPro"/>
</dbReference>
<dbReference type="Proteomes" id="UP000092993">
    <property type="component" value="Unassembled WGS sequence"/>
</dbReference>
<evidence type="ECO:0000259" key="1">
    <source>
        <dbReference type="PROSITE" id="PS50011"/>
    </source>
</evidence>
<dbReference type="GO" id="GO:0005634">
    <property type="term" value="C:nucleus"/>
    <property type="evidence" value="ECO:0007669"/>
    <property type="project" value="TreeGrafter"/>
</dbReference>
<dbReference type="EMBL" id="LUGG01000006">
    <property type="protein sequence ID" value="OBZ74114.1"/>
    <property type="molecule type" value="Genomic_DNA"/>
</dbReference>
<dbReference type="AlphaFoldDB" id="A0A1C7MGG5"/>
<reference evidence="2 3" key="1">
    <citation type="submission" date="2016-03" db="EMBL/GenBank/DDBJ databases">
        <title>Whole genome sequencing of Grifola frondosa 9006-11.</title>
        <authorList>
            <person name="Min B."/>
            <person name="Park H."/>
            <person name="Kim J.-G."/>
            <person name="Cho H."/>
            <person name="Oh Y.-L."/>
            <person name="Kong W.-S."/>
            <person name="Choi I.-G."/>
        </authorList>
    </citation>
    <scope>NUCLEOTIDE SEQUENCE [LARGE SCALE GENOMIC DNA]</scope>
    <source>
        <strain evidence="2 3">9006-11</strain>
    </source>
</reference>
<dbReference type="Gene3D" id="1.10.510.10">
    <property type="entry name" value="Transferase(Phosphotransferase) domain 1"/>
    <property type="match status" value="1"/>
</dbReference>
<dbReference type="GO" id="GO:0004674">
    <property type="term" value="F:protein serine/threonine kinase activity"/>
    <property type="evidence" value="ECO:0007669"/>
    <property type="project" value="TreeGrafter"/>
</dbReference>
<sequence length="616" mass="70457">MSGTKEDSDLSLPDVPNREDFDSQWYITSPDHAFEAQDFWSAYRPWLVRHGYTLFDITIGLAPPVPYWVPPAVAVSAPMPYAFYHRDEDIPLAPWRMMWVQARFAFGQDSEGRNIAIKVIKSDSNEEQIYKHLLQCSDLFHPDTFANVLPPVSIFKLPHQLSFVVMPMWSDLKDFGGMRNVREVMNFVTDILRGLAFLHSQRIAHRDISLSNMMVNLFSAVNFREVDRLRSVLEKHRSSSHARYCIFDFNLSIQFPPGKPIEDYRSPSREAYRGTDDYHPWDVYQGQFEYNPFAFDVGCLGNVFKTRFADVIPAVNMLAPLIDRMTTYEVSERFTASQAYEFSEKIVRGLSEDDLNASVELSPYIVPPPPNIMNRLTAEEHARAAAADAHAAAIERIYLTPPPDSRYVKLLSDVNLREGFKCGMHVVLENRWPSHRTPNSIQDRELGPADWMYKIKRYDIIGPKYRMVQSPQSGREVIPASSLSLDNPGRLRMQTKPLLQDADSGVRVFLLKEARWTGRGASLLQFREVPPVKLSRELLECVIAVVGSETGSRTNLAFHVRFWKKFLVVDFKSYDTYIEWANLIPLPQGEQPNIPTVPGECWATDYPAPSQVLLPA</sequence>
<dbReference type="PANTHER" id="PTHR44167">
    <property type="entry name" value="OVARIAN-SPECIFIC SERINE/THREONINE-PROTEIN KINASE LOK-RELATED"/>
    <property type="match status" value="1"/>
</dbReference>
<dbReference type="STRING" id="5627.A0A1C7MGG5"/>
<accession>A0A1C7MGG5</accession>
<dbReference type="SMART" id="SM00220">
    <property type="entry name" value="S_TKc"/>
    <property type="match status" value="1"/>
</dbReference>
<dbReference type="PROSITE" id="PS50011">
    <property type="entry name" value="PROTEIN_KINASE_DOM"/>
    <property type="match status" value="1"/>
</dbReference>
<feature type="domain" description="Protein kinase" evidence="1">
    <location>
        <begin position="84"/>
        <end position="365"/>
    </location>
</feature>
<dbReference type="GO" id="GO:0044773">
    <property type="term" value="P:mitotic DNA damage checkpoint signaling"/>
    <property type="evidence" value="ECO:0007669"/>
    <property type="project" value="TreeGrafter"/>
</dbReference>
<keyword evidence="3" id="KW-1185">Reference proteome</keyword>